<reference evidence="5 6" key="1">
    <citation type="submission" date="2016-10" db="EMBL/GenBank/DDBJ databases">
        <authorList>
            <person name="de Groot N.N."/>
        </authorList>
    </citation>
    <scope>NUCLEOTIDE SEQUENCE [LARGE SCALE GENOMIC DNA]</scope>
    <source>
        <strain evidence="5 6">CGMCC 4.5739</strain>
    </source>
</reference>
<keyword evidence="6" id="KW-1185">Reference proteome</keyword>
<accession>A0A1I1IL29</accession>
<evidence type="ECO:0000256" key="3">
    <source>
        <dbReference type="SAM" id="Phobius"/>
    </source>
</evidence>
<evidence type="ECO:0000259" key="4">
    <source>
        <dbReference type="Pfam" id="PF03816"/>
    </source>
</evidence>
<keyword evidence="3" id="KW-0812">Transmembrane</keyword>
<feature type="transmembrane region" description="Helical" evidence="3">
    <location>
        <begin position="24"/>
        <end position="44"/>
    </location>
</feature>
<feature type="region of interest" description="Disordered" evidence="2">
    <location>
        <begin position="81"/>
        <end position="110"/>
    </location>
</feature>
<gene>
    <name evidence="5" type="ORF">SAMN05421773_103100</name>
</gene>
<feature type="compositionally biased region" description="Basic and acidic residues" evidence="2">
    <location>
        <begin position="93"/>
        <end position="107"/>
    </location>
</feature>
<keyword evidence="3" id="KW-1133">Transmembrane helix</keyword>
<feature type="domain" description="Cell envelope-related transcriptional attenuator" evidence="4">
    <location>
        <begin position="114"/>
        <end position="202"/>
    </location>
</feature>
<dbReference type="RefSeq" id="WP_093837952.1">
    <property type="nucleotide sequence ID" value="NZ_FOLM01000003.1"/>
</dbReference>
<protein>
    <submittedName>
        <fullName evidence="5">Cell envelope-related transcriptional attenuator domain-containing protein</fullName>
    </submittedName>
</protein>
<evidence type="ECO:0000256" key="2">
    <source>
        <dbReference type="SAM" id="MobiDB-lite"/>
    </source>
</evidence>
<sequence>MPHRERPPLRPLGRAGRARRIRRIVLWTVAGVVLFTAGLGSWLYHRLDASLDSVDIEAELGTARPEPEPGKASTLLVVGTDSRAAPGPADAENDGRPEPDTEPRPEPEQDAFSTMVLRLPEDGTPPTAVNLPPALRVAAPPCAGGGADSGGDAEPRTAPLAALHGEGGPSCLVRAVEELSGIRMDHYIEVDFAGIGELAAALDVPASPPDGGGGGPAAELEPQQRELLRLLGEVQRQGVLSSPAKLYRVADAAAGALTTDAELASLTGLLAFVRELGTGGTERMNTLALPADPAQGAAVWQALRTG</sequence>
<dbReference type="PANTHER" id="PTHR33392:SF6">
    <property type="entry name" value="POLYISOPRENYL-TEICHOIC ACID--PEPTIDOGLYCAN TEICHOIC ACID TRANSFERASE TAGU"/>
    <property type="match status" value="1"/>
</dbReference>
<dbReference type="Pfam" id="PF03816">
    <property type="entry name" value="LytR_cpsA_psr"/>
    <property type="match status" value="1"/>
</dbReference>
<evidence type="ECO:0000313" key="5">
    <source>
        <dbReference type="EMBL" id="SFC36927.1"/>
    </source>
</evidence>
<dbReference type="Proteomes" id="UP000199207">
    <property type="component" value="Unassembled WGS sequence"/>
</dbReference>
<name>A0A1I1IL29_9ACTN</name>
<dbReference type="STRING" id="910347.SAMN05421773_103100"/>
<dbReference type="InterPro" id="IPR004474">
    <property type="entry name" value="LytR_CpsA_psr"/>
</dbReference>
<dbReference type="OrthoDB" id="3759589at2"/>
<evidence type="ECO:0000313" key="6">
    <source>
        <dbReference type="Proteomes" id="UP000199207"/>
    </source>
</evidence>
<dbReference type="Gene3D" id="3.40.630.190">
    <property type="entry name" value="LCP protein"/>
    <property type="match status" value="1"/>
</dbReference>
<comment type="similarity">
    <text evidence="1">Belongs to the LytR/CpsA/Psr (LCP) family.</text>
</comment>
<organism evidence="5 6">
    <name type="scientific">Streptomyces aidingensis</name>
    <dbReference type="NCBI Taxonomy" id="910347"/>
    <lineage>
        <taxon>Bacteria</taxon>
        <taxon>Bacillati</taxon>
        <taxon>Actinomycetota</taxon>
        <taxon>Actinomycetes</taxon>
        <taxon>Kitasatosporales</taxon>
        <taxon>Streptomycetaceae</taxon>
        <taxon>Streptomyces</taxon>
    </lineage>
</organism>
<dbReference type="PANTHER" id="PTHR33392">
    <property type="entry name" value="POLYISOPRENYL-TEICHOIC ACID--PEPTIDOGLYCAN TEICHOIC ACID TRANSFERASE TAGU"/>
    <property type="match status" value="1"/>
</dbReference>
<proteinExistence type="inferred from homology"/>
<keyword evidence="3" id="KW-0472">Membrane</keyword>
<dbReference type="EMBL" id="FOLM01000003">
    <property type="protein sequence ID" value="SFC36927.1"/>
    <property type="molecule type" value="Genomic_DNA"/>
</dbReference>
<dbReference type="InterPro" id="IPR050922">
    <property type="entry name" value="LytR/CpsA/Psr_CW_biosynth"/>
</dbReference>
<evidence type="ECO:0000256" key="1">
    <source>
        <dbReference type="ARBA" id="ARBA00006068"/>
    </source>
</evidence>
<dbReference type="AlphaFoldDB" id="A0A1I1IL29"/>